<evidence type="ECO:0000256" key="3">
    <source>
        <dbReference type="ARBA" id="ARBA00023002"/>
    </source>
</evidence>
<dbReference type="InterPro" id="IPR036291">
    <property type="entry name" value="NAD(P)-bd_dom_sf"/>
</dbReference>
<sequence length="242" mass="24967">MASVPSPLIAVVTGGNRGIGLATVRALAGVADTVIMGTRSLEAGAAALETETLAGVSNVVPMELDVASDASVASFADAVKLAYGAVGILVNNAGIIGEETFGTPLLESRIEDFTRAFDVNTLGAIRMMQALVPDMVAASYGRVVNISSGMGQLSDMGSGTSPYRLSKSALNAATRVLANEVEGSGVFVVCTCPGFVDTDMTNHRGHIKPSEAAENIAYLATLPSDAADHSGGFFRNKKRIDW</sequence>
<dbReference type="OrthoDB" id="191139at2759"/>
<dbReference type="GO" id="GO:0016491">
    <property type="term" value="F:oxidoreductase activity"/>
    <property type="evidence" value="ECO:0007669"/>
    <property type="project" value="UniProtKB-KW"/>
</dbReference>
<dbReference type="GeneID" id="25569060"/>
<accession>A0A0L0DTE1</accession>
<dbReference type="PANTHER" id="PTHR43490:SF99">
    <property type="entry name" value="SHORT-CHAIN DEHYDROGENASE_REDUCTASE"/>
    <property type="match status" value="1"/>
</dbReference>
<dbReference type="InterPro" id="IPR002347">
    <property type="entry name" value="SDR_fam"/>
</dbReference>
<dbReference type="SUPFAM" id="SSF51735">
    <property type="entry name" value="NAD(P)-binding Rossmann-fold domains"/>
    <property type="match status" value="1"/>
</dbReference>
<dbReference type="OMA" id="ATHYTNA"/>
<gene>
    <name evidence="5" type="ORF">AMSG_10967</name>
</gene>
<dbReference type="STRING" id="461836.A0A0L0DTE1"/>
<evidence type="ECO:0000256" key="2">
    <source>
        <dbReference type="ARBA" id="ARBA00022857"/>
    </source>
</evidence>
<dbReference type="PANTHER" id="PTHR43490">
    <property type="entry name" value="(+)-NEOMENTHOL DEHYDROGENASE"/>
    <property type="match status" value="1"/>
</dbReference>
<evidence type="ECO:0000313" key="6">
    <source>
        <dbReference type="Proteomes" id="UP000054408"/>
    </source>
</evidence>
<name>A0A0L0DTE1_THETB</name>
<dbReference type="PRINTS" id="PR00080">
    <property type="entry name" value="SDRFAMILY"/>
</dbReference>
<evidence type="ECO:0000256" key="1">
    <source>
        <dbReference type="ARBA" id="ARBA00006484"/>
    </source>
</evidence>
<dbReference type="AlphaFoldDB" id="A0A0L0DTE1"/>
<organism evidence="5 6">
    <name type="scientific">Thecamonas trahens ATCC 50062</name>
    <dbReference type="NCBI Taxonomy" id="461836"/>
    <lineage>
        <taxon>Eukaryota</taxon>
        <taxon>Apusozoa</taxon>
        <taxon>Apusomonadida</taxon>
        <taxon>Apusomonadidae</taxon>
        <taxon>Thecamonas</taxon>
    </lineage>
</organism>
<keyword evidence="3" id="KW-0560">Oxidoreductase</keyword>
<dbReference type="Pfam" id="PF00106">
    <property type="entry name" value="adh_short"/>
    <property type="match status" value="1"/>
</dbReference>
<dbReference type="GO" id="GO:0016020">
    <property type="term" value="C:membrane"/>
    <property type="evidence" value="ECO:0007669"/>
    <property type="project" value="TreeGrafter"/>
</dbReference>
<evidence type="ECO:0000313" key="5">
    <source>
        <dbReference type="EMBL" id="KNC55321.1"/>
    </source>
</evidence>
<proteinExistence type="inferred from homology"/>
<protein>
    <submittedName>
        <fullName evidence="5">Short-chain dehydrogenase/reductase SDR</fullName>
    </submittedName>
</protein>
<keyword evidence="6" id="KW-1185">Reference proteome</keyword>
<dbReference type="EMBL" id="GL349499">
    <property type="protein sequence ID" value="KNC55321.1"/>
    <property type="molecule type" value="Genomic_DNA"/>
</dbReference>
<keyword evidence="2" id="KW-0521">NADP</keyword>
<dbReference type="RefSeq" id="XP_013753044.1">
    <property type="nucleotide sequence ID" value="XM_013897590.1"/>
</dbReference>
<dbReference type="PRINTS" id="PR00081">
    <property type="entry name" value="GDHRDH"/>
</dbReference>
<reference evidence="5 6" key="1">
    <citation type="submission" date="2010-05" db="EMBL/GenBank/DDBJ databases">
        <title>The Genome Sequence of Thecamonas trahens ATCC 50062.</title>
        <authorList>
            <consortium name="The Broad Institute Genome Sequencing Platform"/>
            <person name="Russ C."/>
            <person name="Cuomo C."/>
            <person name="Shea T."/>
            <person name="Young S.K."/>
            <person name="Zeng Q."/>
            <person name="Koehrsen M."/>
            <person name="Haas B."/>
            <person name="Borodovsky M."/>
            <person name="Guigo R."/>
            <person name="Alvarado L."/>
            <person name="Berlin A."/>
            <person name="Bochicchio J."/>
            <person name="Borenstein D."/>
            <person name="Chapman S."/>
            <person name="Chen Z."/>
            <person name="Freedman E."/>
            <person name="Gellesch M."/>
            <person name="Goldberg J."/>
            <person name="Griggs A."/>
            <person name="Gujja S."/>
            <person name="Heilman E."/>
            <person name="Heiman D."/>
            <person name="Hepburn T."/>
            <person name="Howarth C."/>
            <person name="Jen D."/>
            <person name="Larson L."/>
            <person name="Mehta T."/>
            <person name="Park D."/>
            <person name="Pearson M."/>
            <person name="Roberts A."/>
            <person name="Saif S."/>
            <person name="Shenoy N."/>
            <person name="Sisk P."/>
            <person name="Stolte C."/>
            <person name="Sykes S."/>
            <person name="Thomson T."/>
            <person name="Walk T."/>
            <person name="White J."/>
            <person name="Yandava C."/>
            <person name="Burger G."/>
            <person name="Gray M.W."/>
            <person name="Holland P.W.H."/>
            <person name="King N."/>
            <person name="Lang F.B.F."/>
            <person name="Roger A.J."/>
            <person name="Ruiz-Trillo I."/>
            <person name="Lander E."/>
            <person name="Nusbaum C."/>
        </authorList>
    </citation>
    <scope>NUCLEOTIDE SEQUENCE [LARGE SCALE GENOMIC DNA]</scope>
    <source>
        <strain evidence="5 6">ATCC 50062</strain>
    </source>
</reference>
<dbReference type="Gene3D" id="3.40.50.720">
    <property type="entry name" value="NAD(P)-binding Rossmann-like Domain"/>
    <property type="match status" value="1"/>
</dbReference>
<comment type="similarity">
    <text evidence="1 4">Belongs to the short-chain dehydrogenases/reductases (SDR) family.</text>
</comment>
<dbReference type="Proteomes" id="UP000054408">
    <property type="component" value="Unassembled WGS sequence"/>
</dbReference>
<evidence type="ECO:0000256" key="4">
    <source>
        <dbReference type="RuleBase" id="RU000363"/>
    </source>
</evidence>
<dbReference type="eggNOG" id="KOG1208">
    <property type="taxonomic scope" value="Eukaryota"/>
</dbReference>